<dbReference type="RefSeq" id="WP_090878270.1">
    <property type="nucleotide sequence ID" value="NZ_FMXQ01000007.1"/>
</dbReference>
<organism evidence="3 4">
    <name type="scientific">Bauldia litoralis</name>
    <dbReference type="NCBI Taxonomy" id="665467"/>
    <lineage>
        <taxon>Bacteria</taxon>
        <taxon>Pseudomonadati</taxon>
        <taxon>Pseudomonadota</taxon>
        <taxon>Alphaproteobacteria</taxon>
        <taxon>Hyphomicrobiales</taxon>
        <taxon>Kaistiaceae</taxon>
        <taxon>Bauldia</taxon>
    </lineage>
</organism>
<dbReference type="SUPFAM" id="SSF53300">
    <property type="entry name" value="vWA-like"/>
    <property type="match status" value="1"/>
</dbReference>
<feature type="compositionally biased region" description="Acidic residues" evidence="1">
    <location>
        <begin position="84"/>
        <end position="95"/>
    </location>
</feature>
<feature type="region of interest" description="Disordered" evidence="1">
    <location>
        <begin position="80"/>
        <end position="99"/>
    </location>
</feature>
<dbReference type="PANTHER" id="PTHR39338:SF6">
    <property type="entry name" value="BLL5662 PROTEIN"/>
    <property type="match status" value="1"/>
</dbReference>
<dbReference type="InterPro" id="IPR002035">
    <property type="entry name" value="VWF_A"/>
</dbReference>
<feature type="domain" description="VWFA" evidence="2">
    <location>
        <begin position="209"/>
        <end position="371"/>
    </location>
</feature>
<keyword evidence="4" id="KW-1185">Reference proteome</keyword>
<dbReference type="InterPro" id="IPR011195">
    <property type="entry name" value="UCP010256"/>
</dbReference>
<dbReference type="STRING" id="665467.SAMN02982931_03491"/>
<proteinExistence type="predicted"/>
<accession>A0A1G6DJF6</accession>
<dbReference type="InterPro" id="IPR008912">
    <property type="entry name" value="Uncharacterised_CoxE"/>
</dbReference>
<name>A0A1G6DJF6_9HYPH</name>
<evidence type="ECO:0000256" key="1">
    <source>
        <dbReference type="SAM" id="MobiDB-lite"/>
    </source>
</evidence>
<dbReference type="CDD" id="cd00198">
    <property type="entry name" value="vWFA"/>
    <property type="match status" value="1"/>
</dbReference>
<dbReference type="SMART" id="SM00327">
    <property type="entry name" value="VWA"/>
    <property type="match status" value="1"/>
</dbReference>
<evidence type="ECO:0000313" key="3">
    <source>
        <dbReference type="EMBL" id="SDB45272.1"/>
    </source>
</evidence>
<dbReference type="Gene3D" id="3.40.50.410">
    <property type="entry name" value="von Willebrand factor, type A domain"/>
    <property type="match status" value="1"/>
</dbReference>
<dbReference type="InterPro" id="IPR036465">
    <property type="entry name" value="vWFA_dom_sf"/>
</dbReference>
<reference evidence="3 4" key="1">
    <citation type="submission" date="2016-10" db="EMBL/GenBank/DDBJ databases">
        <authorList>
            <person name="de Groot N.N."/>
        </authorList>
    </citation>
    <scope>NUCLEOTIDE SEQUENCE [LARGE SCALE GENOMIC DNA]</scope>
    <source>
        <strain evidence="3 4">ATCC 35022</strain>
    </source>
</reference>
<evidence type="ECO:0000313" key="4">
    <source>
        <dbReference type="Proteomes" id="UP000199071"/>
    </source>
</evidence>
<protein>
    <recommendedName>
        <fullName evidence="2">VWFA domain-containing protein</fullName>
    </recommendedName>
</protein>
<dbReference type="Pfam" id="PF05762">
    <property type="entry name" value="VWA_CoxE"/>
    <property type="match status" value="1"/>
</dbReference>
<dbReference type="AlphaFoldDB" id="A0A1G6DJF6"/>
<sequence>MTTGQLAGNIVHFARALRRAGLPVGPAAVVDAIRAVEIAGLKARVDFYWTLHSVFVTRHDHHPIFDQAFRLFWRTRAPFQSETSPEDEDGEDEREEGMPPAARRVAEAMLGATEGAAARRKSEIEIDARLTVSEAEALRRRDFAQMDAAEIARAEREIDSLRLPDDRIPSRRAMAATSGTIDPRRTLRSSLRSGGDMIMLRYRQPRLVQPPIVMLCDISGSMSPYTRILLHFFHALGRQRRVSTFLFGTRLTNVTRQLRHRDVDEALAACSGTVADWSGGTRIASALEDFNRHWSRRVLGQGAIVLLVTDGLERDGIDDLAREMDRLHRSCRRLIWLNPLLGFEGFEAKARGIRAMLPHVDELRSVHSLEAVTDICRALSGDASAVIDPRTWLRAA</sequence>
<dbReference type="OrthoDB" id="9790469at2"/>
<dbReference type="PANTHER" id="PTHR39338">
    <property type="entry name" value="BLL5662 PROTEIN-RELATED"/>
    <property type="match status" value="1"/>
</dbReference>
<dbReference type="EMBL" id="FMXQ01000007">
    <property type="protein sequence ID" value="SDB45272.1"/>
    <property type="molecule type" value="Genomic_DNA"/>
</dbReference>
<evidence type="ECO:0000259" key="2">
    <source>
        <dbReference type="SMART" id="SM00327"/>
    </source>
</evidence>
<gene>
    <name evidence="3" type="ORF">SAMN02982931_03491</name>
</gene>
<dbReference type="PIRSF" id="PIRSF010256">
    <property type="entry name" value="CoxE_vWa"/>
    <property type="match status" value="1"/>
</dbReference>
<dbReference type="Proteomes" id="UP000199071">
    <property type="component" value="Unassembled WGS sequence"/>
</dbReference>